<dbReference type="Gene3D" id="3.40.190.10">
    <property type="entry name" value="Periplasmic binding protein-like II"/>
    <property type="match status" value="1"/>
</dbReference>
<dbReference type="AlphaFoldDB" id="A0AAV8WXX5"/>
<dbReference type="Proteomes" id="UP001162156">
    <property type="component" value="Unassembled WGS sequence"/>
</dbReference>
<keyword evidence="1" id="KW-1133">Transmembrane helix</keyword>
<keyword evidence="1" id="KW-0472">Membrane</keyword>
<proteinExistence type="predicted"/>
<sequence>INEKKLFRYPLKHLFLIDKKNYINLLELITPFSILPMSEVVIACFEISSVSLYQPYKIGENLNLRKQENGESSVDEPYFFQDFPNVYTLIQYLNATFTFRIFDSYGYLNKTTGQFNGLVQDLYEERGHISGTCLILSEERHRMVEFIKSFGYWSTKAKFILKKPSLSYIENIYYMTFTNKVWIASLVVLVIFAVVLYILLNWEANYL</sequence>
<feature type="non-terminal residue" evidence="2">
    <location>
        <position position="1"/>
    </location>
</feature>
<organism evidence="2 3">
    <name type="scientific">Rhamnusium bicolor</name>
    <dbReference type="NCBI Taxonomy" id="1586634"/>
    <lineage>
        <taxon>Eukaryota</taxon>
        <taxon>Metazoa</taxon>
        <taxon>Ecdysozoa</taxon>
        <taxon>Arthropoda</taxon>
        <taxon>Hexapoda</taxon>
        <taxon>Insecta</taxon>
        <taxon>Pterygota</taxon>
        <taxon>Neoptera</taxon>
        <taxon>Endopterygota</taxon>
        <taxon>Coleoptera</taxon>
        <taxon>Polyphaga</taxon>
        <taxon>Cucujiformia</taxon>
        <taxon>Chrysomeloidea</taxon>
        <taxon>Cerambycidae</taxon>
        <taxon>Lepturinae</taxon>
        <taxon>Rhagiini</taxon>
        <taxon>Rhamnusium</taxon>
    </lineage>
</organism>
<name>A0AAV8WXX5_9CUCU</name>
<evidence type="ECO:0000256" key="1">
    <source>
        <dbReference type="SAM" id="Phobius"/>
    </source>
</evidence>
<dbReference type="EMBL" id="JANEYF010004476">
    <property type="protein sequence ID" value="KAJ8931047.1"/>
    <property type="molecule type" value="Genomic_DNA"/>
</dbReference>
<dbReference type="SUPFAM" id="SSF53850">
    <property type="entry name" value="Periplasmic binding protein-like II"/>
    <property type="match status" value="1"/>
</dbReference>
<feature type="transmembrane region" description="Helical" evidence="1">
    <location>
        <begin position="181"/>
        <end position="200"/>
    </location>
</feature>
<gene>
    <name evidence="2" type="ORF">NQ314_016075</name>
</gene>
<evidence type="ECO:0000313" key="2">
    <source>
        <dbReference type="EMBL" id="KAJ8931047.1"/>
    </source>
</evidence>
<comment type="caution">
    <text evidence="2">The sequence shown here is derived from an EMBL/GenBank/DDBJ whole genome shotgun (WGS) entry which is preliminary data.</text>
</comment>
<evidence type="ECO:0000313" key="3">
    <source>
        <dbReference type="Proteomes" id="UP001162156"/>
    </source>
</evidence>
<reference evidence="2" key="1">
    <citation type="journal article" date="2023" name="Insect Mol. Biol.">
        <title>Genome sequencing provides insights into the evolution of gene families encoding plant cell wall-degrading enzymes in longhorned beetles.</title>
        <authorList>
            <person name="Shin N.R."/>
            <person name="Okamura Y."/>
            <person name="Kirsch R."/>
            <person name="Pauchet Y."/>
        </authorList>
    </citation>
    <scope>NUCLEOTIDE SEQUENCE</scope>
    <source>
        <strain evidence="2">RBIC_L_NR</strain>
    </source>
</reference>
<protein>
    <submittedName>
        <fullName evidence="2">Uncharacterized protein</fullName>
    </submittedName>
</protein>
<accession>A0AAV8WXX5</accession>
<keyword evidence="1" id="KW-0812">Transmembrane</keyword>
<feature type="non-terminal residue" evidence="2">
    <location>
        <position position="207"/>
    </location>
</feature>
<keyword evidence="3" id="KW-1185">Reference proteome</keyword>